<dbReference type="InterPro" id="IPR032675">
    <property type="entry name" value="LRR_dom_sf"/>
</dbReference>
<dbReference type="Gene3D" id="3.80.10.10">
    <property type="entry name" value="Ribonuclease Inhibitor"/>
    <property type="match status" value="1"/>
</dbReference>
<dbReference type="SUPFAM" id="SSF52047">
    <property type="entry name" value="RNI-like"/>
    <property type="match status" value="1"/>
</dbReference>
<evidence type="ECO:0008006" key="3">
    <source>
        <dbReference type="Google" id="ProtNLM"/>
    </source>
</evidence>
<name>A0A8H5AZX3_9AGAR</name>
<reference evidence="1 2" key="1">
    <citation type="journal article" date="2020" name="ISME J.">
        <title>Uncovering the hidden diversity of litter-decomposition mechanisms in mushroom-forming fungi.</title>
        <authorList>
            <person name="Floudas D."/>
            <person name="Bentzer J."/>
            <person name="Ahren D."/>
            <person name="Johansson T."/>
            <person name="Persson P."/>
            <person name="Tunlid A."/>
        </authorList>
    </citation>
    <scope>NUCLEOTIDE SEQUENCE [LARGE SCALE GENOMIC DNA]</scope>
    <source>
        <strain evidence="1 2">CBS 175.51</strain>
    </source>
</reference>
<gene>
    <name evidence="1" type="ORF">D9611_006876</name>
</gene>
<comment type="caution">
    <text evidence="1">The sequence shown here is derived from an EMBL/GenBank/DDBJ whole genome shotgun (WGS) entry which is preliminary data.</text>
</comment>
<dbReference type="AlphaFoldDB" id="A0A8H5AZX3"/>
<dbReference type="Proteomes" id="UP000541558">
    <property type="component" value="Unassembled WGS sequence"/>
</dbReference>
<organism evidence="1 2">
    <name type="scientific">Ephemerocybe angulata</name>
    <dbReference type="NCBI Taxonomy" id="980116"/>
    <lineage>
        <taxon>Eukaryota</taxon>
        <taxon>Fungi</taxon>
        <taxon>Dikarya</taxon>
        <taxon>Basidiomycota</taxon>
        <taxon>Agaricomycotina</taxon>
        <taxon>Agaricomycetes</taxon>
        <taxon>Agaricomycetidae</taxon>
        <taxon>Agaricales</taxon>
        <taxon>Agaricineae</taxon>
        <taxon>Psathyrellaceae</taxon>
        <taxon>Ephemerocybe</taxon>
    </lineage>
</organism>
<protein>
    <recommendedName>
        <fullName evidence="3">F-box domain-containing protein</fullName>
    </recommendedName>
</protein>
<dbReference type="EMBL" id="JAACJK010000222">
    <property type="protein sequence ID" value="KAF5313983.1"/>
    <property type="molecule type" value="Genomic_DNA"/>
</dbReference>
<evidence type="ECO:0000313" key="1">
    <source>
        <dbReference type="EMBL" id="KAF5313983.1"/>
    </source>
</evidence>
<proteinExistence type="predicted"/>
<accession>A0A8H5AZX3</accession>
<evidence type="ECO:0000313" key="2">
    <source>
        <dbReference type="Proteomes" id="UP000541558"/>
    </source>
</evidence>
<keyword evidence="2" id="KW-1185">Reference proteome</keyword>
<sequence>MSTLLSIPLEIRLLIYGYFLSEHKDRIVHNNQPTNAHIALLHSCRQVEHEAGDLAGFRAYLSLRHEREISAFLATAEADEHAASRITHIDVANDGRLVQHPKSEDRVSDVFNACSSFPPATWVEAPVSDLHRVLEKLPSLVTLRVFDCHRTRALYEFVSGARFVWSFETAMFPGRRHGISSYEYYISPSTKTVALHSVSGESIRRLRLTGFIRLDEPLEKCKNLQDLTIYAVTGNYFDQRPLAGMNGISLQSFEYDQGDKLGFEIQTEFLSSILSGSHSSLRRLVLLRCNKLLTAGLVSCLQSMTALEYFSLSFFTVNELDADIVAALPLSTHTLKLKITHTLYTRPFIQEELAMCETLKRRWLTHPVTPKLVYLHLPHVISCPSDEEEWTLYASENGVQLYLGDWTASERI</sequence>
<dbReference type="OrthoDB" id="2951834at2759"/>